<gene>
    <name evidence="8" type="ORF">H9754_03500</name>
</gene>
<keyword evidence="2" id="KW-0813">Transport</keyword>
<evidence type="ECO:0000313" key="9">
    <source>
        <dbReference type="Proteomes" id="UP000823904"/>
    </source>
</evidence>
<keyword evidence="5 7" id="KW-1133">Transmembrane helix</keyword>
<dbReference type="GO" id="GO:0015297">
    <property type="term" value="F:antiporter activity"/>
    <property type="evidence" value="ECO:0007669"/>
    <property type="project" value="InterPro"/>
</dbReference>
<organism evidence="8 9">
    <name type="scientific">Candidatus Anaerostipes avistercoris</name>
    <dbReference type="NCBI Taxonomy" id="2838462"/>
    <lineage>
        <taxon>Bacteria</taxon>
        <taxon>Bacillati</taxon>
        <taxon>Bacillota</taxon>
        <taxon>Clostridia</taxon>
        <taxon>Lachnospirales</taxon>
        <taxon>Lachnospiraceae</taxon>
        <taxon>Anaerostipes</taxon>
    </lineage>
</organism>
<comment type="subcellular location">
    <subcellularLocation>
        <location evidence="1">Cell membrane</location>
        <topology evidence="1">Multi-pass membrane protein</topology>
    </subcellularLocation>
</comment>
<name>A0A9D2PFC6_9FIRM</name>
<keyword evidence="3" id="KW-1003">Cell membrane</keyword>
<feature type="non-terminal residue" evidence="8">
    <location>
        <position position="151"/>
    </location>
</feature>
<comment type="caution">
    <text evidence="8">The sequence shown here is derived from an EMBL/GenBank/DDBJ whole genome shotgun (WGS) entry which is preliminary data.</text>
</comment>
<feature type="transmembrane region" description="Helical" evidence="7">
    <location>
        <begin position="48"/>
        <end position="81"/>
    </location>
</feature>
<evidence type="ECO:0000256" key="1">
    <source>
        <dbReference type="ARBA" id="ARBA00004651"/>
    </source>
</evidence>
<accession>A0A9D2PFC6</accession>
<dbReference type="AlphaFoldDB" id="A0A9D2PFC6"/>
<evidence type="ECO:0000256" key="7">
    <source>
        <dbReference type="SAM" id="Phobius"/>
    </source>
</evidence>
<dbReference type="GO" id="GO:0005886">
    <property type="term" value="C:plasma membrane"/>
    <property type="evidence" value="ECO:0007669"/>
    <property type="project" value="UniProtKB-SubCell"/>
</dbReference>
<dbReference type="InterPro" id="IPR052031">
    <property type="entry name" value="Membrane_Transporter-Flippase"/>
</dbReference>
<dbReference type="Proteomes" id="UP000823904">
    <property type="component" value="Unassembled WGS sequence"/>
</dbReference>
<feature type="transmembrane region" description="Helical" evidence="7">
    <location>
        <begin position="93"/>
        <end position="115"/>
    </location>
</feature>
<dbReference type="Pfam" id="PF01554">
    <property type="entry name" value="MatE"/>
    <property type="match status" value="1"/>
</dbReference>
<evidence type="ECO:0000256" key="2">
    <source>
        <dbReference type="ARBA" id="ARBA00022448"/>
    </source>
</evidence>
<dbReference type="PANTHER" id="PTHR43549:SF2">
    <property type="entry name" value="MULTIDRUG RESISTANCE PROTEIN NORM-RELATED"/>
    <property type="match status" value="1"/>
</dbReference>
<evidence type="ECO:0000256" key="6">
    <source>
        <dbReference type="ARBA" id="ARBA00023136"/>
    </source>
</evidence>
<keyword evidence="6 7" id="KW-0472">Membrane</keyword>
<evidence type="ECO:0000256" key="3">
    <source>
        <dbReference type="ARBA" id="ARBA00022475"/>
    </source>
</evidence>
<evidence type="ECO:0000256" key="4">
    <source>
        <dbReference type="ARBA" id="ARBA00022692"/>
    </source>
</evidence>
<protein>
    <submittedName>
        <fullName evidence="8">MATE family efflux transporter</fullName>
    </submittedName>
</protein>
<sequence>MQTSNKMAVAPVGKLIWQMSIPPLISMFLQYSYNLIDSAFVARLSENALTAVSLSFPITTLMNAASIWIGVGVNVLIAGYLGQKKQDEANATVTHGLLLAFGIGALLNLLSLLIMKPYFRAFTSNEEIYQLSIAYMGVCSFMQIPNMVHIA</sequence>
<dbReference type="InterPro" id="IPR002528">
    <property type="entry name" value="MATE_fam"/>
</dbReference>
<evidence type="ECO:0000313" key="8">
    <source>
        <dbReference type="EMBL" id="HJC49637.1"/>
    </source>
</evidence>
<reference evidence="8" key="2">
    <citation type="submission" date="2021-04" db="EMBL/GenBank/DDBJ databases">
        <authorList>
            <person name="Gilroy R."/>
        </authorList>
    </citation>
    <scope>NUCLEOTIDE SEQUENCE</scope>
    <source>
        <strain evidence="8">ChiSjej3B21-8574</strain>
    </source>
</reference>
<dbReference type="GO" id="GO:0042910">
    <property type="term" value="F:xenobiotic transmembrane transporter activity"/>
    <property type="evidence" value="ECO:0007669"/>
    <property type="project" value="InterPro"/>
</dbReference>
<reference evidence="8" key="1">
    <citation type="journal article" date="2021" name="PeerJ">
        <title>Extensive microbial diversity within the chicken gut microbiome revealed by metagenomics and culture.</title>
        <authorList>
            <person name="Gilroy R."/>
            <person name="Ravi A."/>
            <person name="Getino M."/>
            <person name="Pursley I."/>
            <person name="Horton D.L."/>
            <person name="Alikhan N.F."/>
            <person name="Baker D."/>
            <person name="Gharbi K."/>
            <person name="Hall N."/>
            <person name="Watson M."/>
            <person name="Adriaenssens E.M."/>
            <person name="Foster-Nyarko E."/>
            <person name="Jarju S."/>
            <person name="Secka A."/>
            <person name="Antonio M."/>
            <person name="Oren A."/>
            <person name="Chaudhuri R.R."/>
            <person name="La Ragione R."/>
            <person name="Hildebrand F."/>
            <person name="Pallen M.J."/>
        </authorList>
    </citation>
    <scope>NUCLEOTIDE SEQUENCE</scope>
    <source>
        <strain evidence="8">ChiSjej3B21-8574</strain>
    </source>
</reference>
<keyword evidence="4 7" id="KW-0812">Transmembrane</keyword>
<dbReference type="EMBL" id="DWWD01000018">
    <property type="protein sequence ID" value="HJC49637.1"/>
    <property type="molecule type" value="Genomic_DNA"/>
</dbReference>
<evidence type="ECO:0000256" key="5">
    <source>
        <dbReference type="ARBA" id="ARBA00022989"/>
    </source>
</evidence>
<dbReference type="PANTHER" id="PTHR43549">
    <property type="entry name" value="MULTIDRUG RESISTANCE PROTEIN YPNP-RELATED"/>
    <property type="match status" value="1"/>
</dbReference>
<proteinExistence type="predicted"/>
<feature type="transmembrane region" description="Helical" evidence="7">
    <location>
        <begin position="15"/>
        <end position="36"/>
    </location>
</feature>